<dbReference type="InterPro" id="IPR000644">
    <property type="entry name" value="CBS_dom"/>
</dbReference>
<keyword evidence="3 4" id="KW-1133">Transmembrane helix</keyword>
<dbReference type="PANTHER" id="PTHR22777:SF17">
    <property type="entry name" value="UPF0053 PROTEIN SLL0260"/>
    <property type="match status" value="1"/>
</dbReference>
<feature type="domain" description="CNNM transmembrane" evidence="5">
    <location>
        <begin position="2"/>
        <end position="187"/>
    </location>
</feature>
<evidence type="ECO:0000259" key="5">
    <source>
        <dbReference type="PROSITE" id="PS51846"/>
    </source>
</evidence>
<feature type="transmembrane region" description="Helical" evidence="4">
    <location>
        <begin position="68"/>
        <end position="89"/>
    </location>
</feature>
<dbReference type="PANTHER" id="PTHR22777">
    <property type="entry name" value="HEMOLYSIN-RELATED"/>
    <property type="match status" value="1"/>
</dbReference>
<evidence type="ECO:0000256" key="4">
    <source>
        <dbReference type="SAM" id="Phobius"/>
    </source>
</evidence>
<dbReference type="InterPro" id="IPR002550">
    <property type="entry name" value="CNNM"/>
</dbReference>
<name>A0A0G7ZM61_9MOLU</name>
<proteinExistence type="predicted"/>
<evidence type="ECO:0000313" key="6">
    <source>
        <dbReference type="EMBL" id="CRX37277.1"/>
    </source>
</evidence>
<keyword evidence="3 4" id="KW-0812">Transmembrane</keyword>
<keyword evidence="1" id="KW-0677">Repeat</keyword>
<keyword evidence="3 4" id="KW-0472">Membrane</keyword>
<organism evidence="6 7">
    <name type="scientific">Candidatus Hepatoplasma crinochetorum</name>
    <dbReference type="NCBI Taxonomy" id="295596"/>
    <lineage>
        <taxon>Bacteria</taxon>
        <taxon>Bacillati</taxon>
        <taxon>Mycoplasmatota</taxon>
        <taxon>Mollicutes</taxon>
        <taxon>Candidatus Hepatoplasmataceae</taxon>
        <taxon>Candidatus Hepatoplasma</taxon>
    </lineage>
</organism>
<dbReference type="Proteomes" id="UP000242141">
    <property type="component" value="Unassembled WGS sequence"/>
</dbReference>
<accession>A0A0G7ZM61</accession>
<keyword evidence="7" id="KW-1185">Reference proteome</keyword>
<dbReference type="GO" id="GO:0005886">
    <property type="term" value="C:plasma membrane"/>
    <property type="evidence" value="ECO:0007669"/>
    <property type="project" value="TreeGrafter"/>
</dbReference>
<dbReference type="PROSITE" id="PS51846">
    <property type="entry name" value="CNNM"/>
    <property type="match status" value="1"/>
</dbReference>
<dbReference type="InterPro" id="IPR046342">
    <property type="entry name" value="CBS_dom_sf"/>
</dbReference>
<gene>
    <name evidence="6" type="ORF">HEPPS_05070</name>
</gene>
<feature type="transmembrane region" description="Helical" evidence="4">
    <location>
        <begin position="95"/>
        <end position="117"/>
    </location>
</feature>
<dbReference type="Gene3D" id="3.10.580.10">
    <property type="entry name" value="CBS-domain"/>
    <property type="match status" value="1"/>
</dbReference>
<sequence length="428" mass="49996">MIFVQYILPPLIIVILLIFSGIIAFVEMAIASINKIRLETQIQSGKHKKSAQKVLNFTNNYNEIITSLVIYNNIINVLLTTISTVWFSFLFEDMIILSAFFSFILMTVLIIIFGELIPKMLGKKYPERGAMLFADLTNILNWSIKPISFVLKKIVKQDENEKIFQDESELRYAINEAGKTGITTTKDQQIITSILDWDETTAKEVMINKKDAVFLDKSLTKEELAKKIENINVTRVPLIDNKRDKIVGILNTQKFLISYLKNQEQTNIKDFILSFQNFKDNEFLREIFYELKSKRQKIGIIINKNNKFVGLITIEDILETIVGKLYDDEDVTKEGIYILNENNFLVNPSVKMVNFYENHLKNKKVFELLEINGNKEETIEDWIKNKFKIKKIKIGDKYYFKNIVIWIREDKNNIQNKKQIMIEVDIII</sequence>
<dbReference type="SUPFAM" id="SSF54631">
    <property type="entry name" value="CBS-domain pair"/>
    <property type="match status" value="1"/>
</dbReference>
<dbReference type="Pfam" id="PF01595">
    <property type="entry name" value="CNNM"/>
    <property type="match status" value="1"/>
</dbReference>
<reference evidence="7" key="1">
    <citation type="submission" date="2015-05" db="EMBL/GenBank/DDBJ databases">
        <authorList>
            <person name="Collingro A."/>
        </authorList>
    </citation>
    <scope>NUCLEOTIDE SEQUENCE [LARGE SCALE GENOMIC DNA]</scope>
    <source>
        <strain evidence="7">Ps</strain>
    </source>
</reference>
<evidence type="ECO:0000313" key="7">
    <source>
        <dbReference type="Proteomes" id="UP000242141"/>
    </source>
</evidence>
<dbReference type="Pfam" id="PF00571">
    <property type="entry name" value="CBS"/>
    <property type="match status" value="2"/>
</dbReference>
<evidence type="ECO:0000256" key="1">
    <source>
        <dbReference type="ARBA" id="ARBA00022737"/>
    </source>
</evidence>
<protein>
    <submittedName>
        <fullName evidence="6">| yfjD_2 / CBS domain containing protein |:155067 Reverse</fullName>
    </submittedName>
</protein>
<feature type="transmembrane region" description="Helical" evidence="4">
    <location>
        <begin position="6"/>
        <end position="30"/>
    </location>
</feature>
<dbReference type="AlphaFoldDB" id="A0A0G7ZM61"/>
<evidence type="ECO:0000256" key="3">
    <source>
        <dbReference type="PROSITE-ProRule" id="PRU01193"/>
    </source>
</evidence>
<keyword evidence="2" id="KW-0129">CBS domain</keyword>
<dbReference type="EMBL" id="CWGI01000001">
    <property type="protein sequence ID" value="CRX37277.1"/>
    <property type="molecule type" value="Genomic_DNA"/>
</dbReference>
<evidence type="ECO:0000256" key="2">
    <source>
        <dbReference type="ARBA" id="ARBA00023122"/>
    </source>
</evidence>